<comment type="caution">
    <text evidence="3">The sequence shown here is derived from an EMBL/GenBank/DDBJ whole genome shotgun (WGS) entry which is preliminary data.</text>
</comment>
<gene>
    <name evidence="3" type="ORF">C8A01DRAFT_46321</name>
</gene>
<protein>
    <submittedName>
        <fullName evidence="3">Alpha/Beta hydrolase protein</fullName>
    </submittedName>
</protein>
<dbReference type="Gene3D" id="3.40.50.1820">
    <property type="entry name" value="alpha/beta hydrolase"/>
    <property type="match status" value="1"/>
</dbReference>
<dbReference type="Proteomes" id="UP001303115">
    <property type="component" value="Unassembled WGS sequence"/>
</dbReference>
<reference evidence="4" key="1">
    <citation type="journal article" date="2023" name="Mol. Phylogenet. Evol.">
        <title>Genome-scale phylogeny and comparative genomics of the fungal order Sordariales.</title>
        <authorList>
            <person name="Hensen N."/>
            <person name="Bonometti L."/>
            <person name="Westerberg I."/>
            <person name="Brannstrom I.O."/>
            <person name="Guillou S."/>
            <person name="Cros-Aarteil S."/>
            <person name="Calhoun S."/>
            <person name="Haridas S."/>
            <person name="Kuo A."/>
            <person name="Mondo S."/>
            <person name="Pangilinan J."/>
            <person name="Riley R."/>
            <person name="LaButti K."/>
            <person name="Andreopoulos B."/>
            <person name="Lipzen A."/>
            <person name="Chen C."/>
            <person name="Yan M."/>
            <person name="Daum C."/>
            <person name="Ng V."/>
            <person name="Clum A."/>
            <person name="Steindorff A."/>
            <person name="Ohm R.A."/>
            <person name="Martin F."/>
            <person name="Silar P."/>
            <person name="Natvig D.O."/>
            <person name="Lalanne C."/>
            <person name="Gautier V."/>
            <person name="Ament-Velasquez S.L."/>
            <person name="Kruys A."/>
            <person name="Hutchinson M.I."/>
            <person name="Powell A.J."/>
            <person name="Barry K."/>
            <person name="Miller A.N."/>
            <person name="Grigoriev I.V."/>
            <person name="Debuchy R."/>
            <person name="Gladieux P."/>
            <person name="Hiltunen Thoren M."/>
            <person name="Johannesson H."/>
        </authorList>
    </citation>
    <scope>NUCLEOTIDE SEQUENCE [LARGE SCALE GENOMIC DNA]</scope>
    <source>
        <strain evidence="4">CBS 284.82</strain>
    </source>
</reference>
<feature type="domain" description="AB hydrolase-1" evidence="2">
    <location>
        <begin position="70"/>
        <end position="295"/>
    </location>
</feature>
<feature type="region of interest" description="Disordered" evidence="1">
    <location>
        <begin position="42"/>
        <end position="66"/>
    </location>
</feature>
<dbReference type="InterPro" id="IPR050228">
    <property type="entry name" value="Carboxylesterase_BioH"/>
</dbReference>
<evidence type="ECO:0000313" key="4">
    <source>
        <dbReference type="Proteomes" id="UP001303115"/>
    </source>
</evidence>
<evidence type="ECO:0000313" key="3">
    <source>
        <dbReference type="EMBL" id="KAK4040338.1"/>
    </source>
</evidence>
<evidence type="ECO:0000256" key="1">
    <source>
        <dbReference type="SAM" id="MobiDB-lite"/>
    </source>
</evidence>
<evidence type="ECO:0000259" key="2">
    <source>
        <dbReference type="Pfam" id="PF00561"/>
    </source>
</evidence>
<dbReference type="InterPro" id="IPR029058">
    <property type="entry name" value="AB_hydrolase_fold"/>
</dbReference>
<dbReference type="EMBL" id="MU854379">
    <property type="protein sequence ID" value="KAK4040338.1"/>
    <property type="molecule type" value="Genomic_DNA"/>
</dbReference>
<dbReference type="PANTHER" id="PTHR43194">
    <property type="entry name" value="HYDROLASE ALPHA/BETA FOLD FAMILY"/>
    <property type="match status" value="1"/>
</dbReference>
<feature type="compositionally biased region" description="Pro residues" evidence="1">
    <location>
        <begin position="47"/>
        <end position="58"/>
    </location>
</feature>
<accession>A0AAN6PG56</accession>
<dbReference type="GO" id="GO:0016787">
    <property type="term" value="F:hydrolase activity"/>
    <property type="evidence" value="ECO:0007669"/>
    <property type="project" value="UniProtKB-KW"/>
</dbReference>
<keyword evidence="3" id="KW-0378">Hydrolase</keyword>
<dbReference type="InterPro" id="IPR000073">
    <property type="entry name" value="AB_hydrolase_1"/>
</dbReference>
<organism evidence="3 4">
    <name type="scientific">Parachaetomium inaequale</name>
    <dbReference type="NCBI Taxonomy" id="2588326"/>
    <lineage>
        <taxon>Eukaryota</taxon>
        <taxon>Fungi</taxon>
        <taxon>Dikarya</taxon>
        <taxon>Ascomycota</taxon>
        <taxon>Pezizomycotina</taxon>
        <taxon>Sordariomycetes</taxon>
        <taxon>Sordariomycetidae</taxon>
        <taxon>Sordariales</taxon>
        <taxon>Chaetomiaceae</taxon>
        <taxon>Parachaetomium</taxon>
    </lineage>
</organism>
<name>A0AAN6PG56_9PEZI</name>
<sequence>MSLFTNFTFKWLRWRRPTAPLQPLPDGIERFFIDTPGGKIEVLHAHPQPPQQTPPPPTATETHRPHANAPPLFFVHGGMGGAWVWLEYLRFFAARGVPCYAVSLRGHGGSYYPSYLRMVYATTKRMLADDVLAGLRWAQEREAGREVVLVGHSSGGGLCQFVLSEGEARVRALVLVAAVPGFGSDRVYQNWMKLDPWFIPRMIFHLWHPNSPLSHPAMTRRAFFSDEQTDAYVEAFQDKASPYESFVWALGMTKPFINQQNVLSQTTGSGNGQRVMVLSGELDKIMTLPIMEDLAHTYRTTYSKMVQQQQLQGEDAEVVPILGEGDRDNTGHGVRYCLVPRAGHHLQNDVPWEIGAHRLLAFYEQL</sequence>
<keyword evidence="4" id="KW-1185">Reference proteome</keyword>
<dbReference type="SUPFAM" id="SSF53474">
    <property type="entry name" value="alpha/beta-Hydrolases"/>
    <property type="match status" value="1"/>
</dbReference>
<dbReference type="Pfam" id="PF00561">
    <property type="entry name" value="Abhydrolase_1"/>
    <property type="match status" value="1"/>
</dbReference>
<dbReference type="PANTHER" id="PTHR43194:SF2">
    <property type="entry name" value="PEROXISOMAL MEMBRANE PROTEIN LPX1"/>
    <property type="match status" value="1"/>
</dbReference>
<proteinExistence type="predicted"/>
<dbReference type="AlphaFoldDB" id="A0AAN6PG56"/>